<proteinExistence type="predicted"/>
<protein>
    <submittedName>
        <fullName evidence="1">Uncharacterized protein</fullName>
    </submittedName>
</protein>
<evidence type="ECO:0000313" key="1">
    <source>
        <dbReference type="EMBL" id="KAK4788458.1"/>
    </source>
</evidence>
<dbReference type="AlphaFoldDB" id="A0AAN7LHX1"/>
<dbReference type="Proteomes" id="UP001346149">
    <property type="component" value="Unassembled WGS sequence"/>
</dbReference>
<evidence type="ECO:0000313" key="2">
    <source>
        <dbReference type="Proteomes" id="UP001346149"/>
    </source>
</evidence>
<organism evidence="1 2">
    <name type="scientific">Trapa natans</name>
    <name type="common">Water chestnut</name>
    <dbReference type="NCBI Taxonomy" id="22666"/>
    <lineage>
        <taxon>Eukaryota</taxon>
        <taxon>Viridiplantae</taxon>
        <taxon>Streptophyta</taxon>
        <taxon>Embryophyta</taxon>
        <taxon>Tracheophyta</taxon>
        <taxon>Spermatophyta</taxon>
        <taxon>Magnoliopsida</taxon>
        <taxon>eudicotyledons</taxon>
        <taxon>Gunneridae</taxon>
        <taxon>Pentapetalae</taxon>
        <taxon>rosids</taxon>
        <taxon>malvids</taxon>
        <taxon>Myrtales</taxon>
        <taxon>Lythraceae</taxon>
        <taxon>Trapa</taxon>
    </lineage>
</organism>
<accession>A0AAN7LHX1</accession>
<gene>
    <name evidence="1" type="ORF">SAY86_019777</name>
</gene>
<name>A0AAN7LHX1_TRANT</name>
<keyword evidence="2" id="KW-1185">Reference proteome</keyword>
<sequence>MPGFDHGATFSSLSSLNRGVPNTFKILEGVERRKKEGERKLWAQEKVRFHSYGFACSKICVVWESLNSCKVRYKVSADEIFYGKPPQKRKVVYQNLYAFFFSHQLRFWEIFLSISKPLHI</sequence>
<reference evidence="1 2" key="1">
    <citation type="journal article" date="2023" name="Hortic Res">
        <title>Pangenome of water caltrop reveals structural variations and asymmetric subgenome divergence after allopolyploidization.</title>
        <authorList>
            <person name="Zhang X."/>
            <person name="Chen Y."/>
            <person name="Wang L."/>
            <person name="Yuan Y."/>
            <person name="Fang M."/>
            <person name="Shi L."/>
            <person name="Lu R."/>
            <person name="Comes H.P."/>
            <person name="Ma Y."/>
            <person name="Chen Y."/>
            <person name="Huang G."/>
            <person name="Zhou Y."/>
            <person name="Zheng Z."/>
            <person name="Qiu Y."/>
        </authorList>
    </citation>
    <scope>NUCLEOTIDE SEQUENCE [LARGE SCALE GENOMIC DNA]</scope>
    <source>
        <strain evidence="1">F231</strain>
    </source>
</reference>
<dbReference type="EMBL" id="JAXQNO010000011">
    <property type="protein sequence ID" value="KAK4788458.1"/>
    <property type="molecule type" value="Genomic_DNA"/>
</dbReference>
<comment type="caution">
    <text evidence="1">The sequence shown here is derived from an EMBL/GenBank/DDBJ whole genome shotgun (WGS) entry which is preliminary data.</text>
</comment>